<evidence type="ECO:0000259" key="1">
    <source>
        <dbReference type="PROSITE" id="PS50878"/>
    </source>
</evidence>
<name>A0A9Q3BFQ5_9BASI</name>
<dbReference type="PROSITE" id="PS50878">
    <property type="entry name" value="RT_POL"/>
    <property type="match status" value="1"/>
</dbReference>
<sequence>MEACLCMGKLPKLWDEELLIFIEKTSLDPRYLGNTRGITLSCTAIAQVIALSENYKDKGIWDLQLLAYILNSKKAFDRVAHEGIWSKLQLAGIHPKIINISRTSYNTANIQHLSGGVPSRPFPRLIGTQQGFPLSPLLFNVYVNDLLRETVWGITVPGVPGLYRGLLFADDTLSLMDSPQEIQDTFNKLSTFCTKWHFAIGHSKCAVAPYGLREDDGSVPNFLHGILTRWRYH</sequence>
<dbReference type="EMBL" id="AVOT02000842">
    <property type="protein sequence ID" value="MBW0464654.1"/>
    <property type="molecule type" value="Genomic_DNA"/>
</dbReference>
<keyword evidence="3" id="KW-1185">Reference proteome</keyword>
<accession>A0A9Q3BFQ5</accession>
<gene>
    <name evidence="2" type="ORF">O181_004369</name>
</gene>
<dbReference type="AlphaFoldDB" id="A0A9Q3BFQ5"/>
<dbReference type="OrthoDB" id="2742885at2759"/>
<dbReference type="Pfam" id="PF00078">
    <property type="entry name" value="RVT_1"/>
    <property type="match status" value="1"/>
</dbReference>
<dbReference type="PANTHER" id="PTHR47027">
    <property type="entry name" value="REVERSE TRANSCRIPTASE DOMAIN-CONTAINING PROTEIN"/>
    <property type="match status" value="1"/>
</dbReference>
<dbReference type="PANTHER" id="PTHR47027:SF20">
    <property type="entry name" value="REVERSE TRANSCRIPTASE-LIKE PROTEIN WITH RNA-DIRECTED DNA POLYMERASE DOMAIN"/>
    <property type="match status" value="1"/>
</dbReference>
<organism evidence="2 3">
    <name type="scientific">Austropuccinia psidii MF-1</name>
    <dbReference type="NCBI Taxonomy" id="1389203"/>
    <lineage>
        <taxon>Eukaryota</taxon>
        <taxon>Fungi</taxon>
        <taxon>Dikarya</taxon>
        <taxon>Basidiomycota</taxon>
        <taxon>Pucciniomycotina</taxon>
        <taxon>Pucciniomycetes</taxon>
        <taxon>Pucciniales</taxon>
        <taxon>Sphaerophragmiaceae</taxon>
        <taxon>Austropuccinia</taxon>
    </lineage>
</organism>
<dbReference type="InterPro" id="IPR043502">
    <property type="entry name" value="DNA/RNA_pol_sf"/>
</dbReference>
<dbReference type="Proteomes" id="UP000765509">
    <property type="component" value="Unassembled WGS sequence"/>
</dbReference>
<evidence type="ECO:0000313" key="3">
    <source>
        <dbReference type="Proteomes" id="UP000765509"/>
    </source>
</evidence>
<feature type="domain" description="Reverse transcriptase" evidence="1">
    <location>
        <begin position="1"/>
        <end position="227"/>
    </location>
</feature>
<evidence type="ECO:0000313" key="2">
    <source>
        <dbReference type="EMBL" id="MBW0464654.1"/>
    </source>
</evidence>
<dbReference type="InterPro" id="IPR000477">
    <property type="entry name" value="RT_dom"/>
</dbReference>
<reference evidence="2" key="1">
    <citation type="submission" date="2021-03" db="EMBL/GenBank/DDBJ databases">
        <title>Draft genome sequence of rust myrtle Austropuccinia psidii MF-1, a brazilian biotype.</title>
        <authorList>
            <person name="Quecine M.C."/>
            <person name="Pachon D.M.R."/>
            <person name="Bonatelli M.L."/>
            <person name="Correr F.H."/>
            <person name="Franceschini L.M."/>
            <person name="Leite T.F."/>
            <person name="Margarido G.R.A."/>
            <person name="Almeida C.A."/>
            <person name="Ferrarezi J.A."/>
            <person name="Labate C.A."/>
        </authorList>
    </citation>
    <scope>NUCLEOTIDE SEQUENCE</scope>
    <source>
        <strain evidence="2">MF-1</strain>
    </source>
</reference>
<proteinExistence type="predicted"/>
<comment type="caution">
    <text evidence="2">The sequence shown here is derived from an EMBL/GenBank/DDBJ whole genome shotgun (WGS) entry which is preliminary data.</text>
</comment>
<protein>
    <recommendedName>
        <fullName evidence="1">Reverse transcriptase domain-containing protein</fullName>
    </recommendedName>
</protein>
<dbReference type="SUPFAM" id="SSF56672">
    <property type="entry name" value="DNA/RNA polymerases"/>
    <property type="match status" value="1"/>
</dbReference>